<dbReference type="Proteomes" id="UP001054925">
    <property type="component" value="Unassembled WGS sequence"/>
</dbReference>
<feature type="compositionally biased region" description="Basic and acidic residues" evidence="7">
    <location>
        <begin position="377"/>
        <end position="393"/>
    </location>
</feature>
<comment type="similarity">
    <text evidence="2">Belongs to the UPF0126 family.</text>
</comment>
<feature type="domain" description="Glycine transporter" evidence="9">
    <location>
        <begin position="14"/>
        <end position="87"/>
    </location>
</feature>
<organism evidence="10 11">
    <name type="scientific">Corynebacterium ammoniagenes</name>
    <name type="common">Brevibacterium ammoniagenes</name>
    <dbReference type="NCBI Taxonomy" id="1697"/>
    <lineage>
        <taxon>Bacteria</taxon>
        <taxon>Bacillati</taxon>
        <taxon>Actinomycetota</taxon>
        <taxon>Actinomycetes</taxon>
        <taxon>Mycobacteriales</taxon>
        <taxon>Corynebacteriaceae</taxon>
        <taxon>Corynebacterium</taxon>
    </lineage>
</organism>
<evidence type="ECO:0000313" key="11">
    <source>
        <dbReference type="Proteomes" id="UP001054925"/>
    </source>
</evidence>
<comment type="subcellular location">
    <subcellularLocation>
        <location evidence="1">Cell membrane</location>
        <topology evidence="1">Multi-pass membrane protein</topology>
    </subcellularLocation>
</comment>
<keyword evidence="5 8" id="KW-1133">Transmembrane helix</keyword>
<dbReference type="Pfam" id="PF03458">
    <property type="entry name" value="Gly_transporter"/>
    <property type="match status" value="2"/>
</dbReference>
<keyword evidence="4 8" id="KW-0812">Transmembrane</keyword>
<evidence type="ECO:0000259" key="9">
    <source>
        <dbReference type="Pfam" id="PF03458"/>
    </source>
</evidence>
<comment type="caution">
    <text evidence="10">The sequence shown here is derived from an EMBL/GenBank/DDBJ whole genome shotgun (WGS) entry which is preliminary data.</text>
</comment>
<feature type="transmembrane region" description="Helical" evidence="8">
    <location>
        <begin position="12"/>
        <end position="31"/>
    </location>
</feature>
<accession>A0AAV5G4I5</accession>
<feature type="transmembrane region" description="Helical" evidence="8">
    <location>
        <begin position="71"/>
        <end position="88"/>
    </location>
</feature>
<evidence type="ECO:0000313" key="10">
    <source>
        <dbReference type="EMBL" id="GJN42032.1"/>
    </source>
</evidence>
<evidence type="ECO:0000256" key="5">
    <source>
        <dbReference type="ARBA" id="ARBA00022989"/>
    </source>
</evidence>
<evidence type="ECO:0000256" key="7">
    <source>
        <dbReference type="SAM" id="MobiDB-lite"/>
    </source>
</evidence>
<sequence length="422" mass="46521">MQEVDPLIDSLYRWSDVSGVLLMGIIGGTIARQRGYDIIGFFFIALFSSLGGGMIRDVLINRGTVAAMSQPEYLILAFTGALIARFVYFKGRTWDILQAHGDAIVSGLWAGTGTVKALTYGLPVVPCIMMGVFTATGGSMIRDVVTGRVPGVFGDNQPTVIPAIAASVIVLLSDSMGYLAVGMVVGPVVSIVLSLLGYWGGWRLNSNPEWAPVNESAAQVAELAKKAEDKSRAVGRKYEPSRIRSWRHRQMEKALQRRIELEVKRGKRRSTAESDAEEFMETFTSEFQSDEHDAGEQYSGYTSSQPAPMLKESEYKAPEPSPELAERVKPVTGTPSDAHHGDGHDEEQEKEPGTGFFADIGMDFSGEAYENYDEETSTDHVEESSERSDDAHNEMLDLILSDDKLTDELVNRLIKKYKERED</sequence>
<dbReference type="GO" id="GO:0005886">
    <property type="term" value="C:plasma membrane"/>
    <property type="evidence" value="ECO:0007669"/>
    <property type="project" value="UniProtKB-SubCell"/>
</dbReference>
<dbReference type="EMBL" id="BQKK01000001">
    <property type="protein sequence ID" value="GJN42032.1"/>
    <property type="molecule type" value="Genomic_DNA"/>
</dbReference>
<evidence type="ECO:0000256" key="1">
    <source>
        <dbReference type="ARBA" id="ARBA00004651"/>
    </source>
</evidence>
<reference evidence="10" key="1">
    <citation type="submission" date="2021-12" db="EMBL/GenBank/DDBJ databases">
        <title>Draft genome sequence of Corynebacterium ammoniagenes strain T-723.</title>
        <authorList>
            <person name="Matsuzawa M."/>
            <person name="Hiratani M."/>
            <person name="Abe I."/>
            <person name="Tsuji Y."/>
            <person name="Nakamura J."/>
        </authorList>
    </citation>
    <scope>NUCLEOTIDE SEQUENCE</scope>
    <source>
        <strain evidence="10">T-723</strain>
    </source>
</reference>
<feature type="transmembrane region" description="Helical" evidence="8">
    <location>
        <begin position="38"/>
        <end position="59"/>
    </location>
</feature>
<name>A0AAV5G4I5_CORAM</name>
<evidence type="ECO:0000256" key="6">
    <source>
        <dbReference type="ARBA" id="ARBA00023136"/>
    </source>
</evidence>
<evidence type="ECO:0000256" key="2">
    <source>
        <dbReference type="ARBA" id="ARBA00008193"/>
    </source>
</evidence>
<feature type="region of interest" description="Disordered" evidence="7">
    <location>
        <begin position="285"/>
        <end position="393"/>
    </location>
</feature>
<evidence type="ECO:0000256" key="3">
    <source>
        <dbReference type="ARBA" id="ARBA00022475"/>
    </source>
</evidence>
<proteinExistence type="inferred from homology"/>
<dbReference type="AlphaFoldDB" id="A0AAV5G4I5"/>
<dbReference type="RefSeq" id="WP_373871615.1">
    <property type="nucleotide sequence ID" value="NZ_BQKK01000001.1"/>
</dbReference>
<dbReference type="PANTHER" id="PTHR30506">
    <property type="entry name" value="INNER MEMBRANE PROTEIN"/>
    <property type="match status" value="1"/>
</dbReference>
<evidence type="ECO:0000256" key="4">
    <source>
        <dbReference type="ARBA" id="ARBA00022692"/>
    </source>
</evidence>
<feature type="transmembrane region" description="Helical" evidence="8">
    <location>
        <begin position="178"/>
        <end position="199"/>
    </location>
</feature>
<protein>
    <recommendedName>
        <fullName evidence="9">Glycine transporter domain-containing protein</fullName>
    </recommendedName>
</protein>
<keyword evidence="6 8" id="KW-0472">Membrane</keyword>
<dbReference type="PANTHER" id="PTHR30506:SF3">
    <property type="entry name" value="UPF0126 INNER MEMBRANE PROTEIN YADS-RELATED"/>
    <property type="match status" value="1"/>
</dbReference>
<evidence type="ECO:0000256" key="8">
    <source>
        <dbReference type="SAM" id="Phobius"/>
    </source>
</evidence>
<feature type="domain" description="Glycine transporter" evidence="9">
    <location>
        <begin position="102"/>
        <end position="172"/>
    </location>
</feature>
<gene>
    <name evidence="10" type="ORF">CAT723_05110</name>
</gene>
<keyword evidence="3" id="KW-1003">Cell membrane</keyword>
<dbReference type="InterPro" id="IPR005115">
    <property type="entry name" value="Gly_transporter"/>
</dbReference>